<dbReference type="KEGG" id="gaz:Pan241w_04510"/>
<dbReference type="EMBL" id="CP036269">
    <property type="protein sequence ID" value="QDT40394.1"/>
    <property type="molecule type" value="Genomic_DNA"/>
</dbReference>
<evidence type="ECO:0000256" key="2">
    <source>
        <dbReference type="ARBA" id="ARBA00005528"/>
    </source>
</evidence>
<dbReference type="Proteomes" id="UP000317171">
    <property type="component" value="Chromosome"/>
</dbReference>
<keyword evidence="14" id="KW-1185">Reference proteome</keyword>
<dbReference type="Pfam" id="PF04452">
    <property type="entry name" value="Methyltrans_RNA"/>
    <property type="match status" value="1"/>
</dbReference>
<sequence>MPHRFYVEGSFAPDFLLIEGSEAHHFLHVLRLRVGDSVEVFNGTGAEADAVITNTTRKTVEVKVTARRESQANSQIPVILATAVPKGDRFRWLVEKATELGVSRLVPLITERSSVDPGENRLKKLQQTIVAAAKQSGQTRLMDLAPLQKWDEFLEEVSQTGHRILIADPSGSPLDLLNSTLIDAATSSVILLIGPEGGFSSEELQAALDRGASPVKLGEAILRIETAAILFAGLVRLTTMQTE</sequence>
<evidence type="ECO:0000256" key="8">
    <source>
        <dbReference type="ARBA" id="ARBA00025699"/>
    </source>
</evidence>
<evidence type="ECO:0000256" key="10">
    <source>
        <dbReference type="PIRNR" id="PIRNR015601"/>
    </source>
</evidence>
<keyword evidence="4 10" id="KW-0698">rRNA processing</keyword>
<dbReference type="OrthoDB" id="9815641at2"/>
<dbReference type="PANTHER" id="PTHR30027:SF3">
    <property type="entry name" value="16S RRNA (URACIL(1498)-N(3))-METHYLTRANSFERASE"/>
    <property type="match status" value="1"/>
</dbReference>
<evidence type="ECO:0000313" key="13">
    <source>
        <dbReference type="EMBL" id="QDT40394.1"/>
    </source>
</evidence>
<evidence type="ECO:0000259" key="11">
    <source>
        <dbReference type="Pfam" id="PF04452"/>
    </source>
</evidence>
<evidence type="ECO:0000256" key="4">
    <source>
        <dbReference type="ARBA" id="ARBA00022552"/>
    </source>
</evidence>
<proteinExistence type="inferred from homology"/>
<feature type="domain" description="Ribosomal RNA small subunit methyltransferase E PUA-like" evidence="12">
    <location>
        <begin position="18"/>
        <end position="64"/>
    </location>
</feature>
<dbReference type="NCBIfam" id="TIGR00046">
    <property type="entry name" value="RsmE family RNA methyltransferase"/>
    <property type="match status" value="1"/>
</dbReference>
<evidence type="ECO:0000256" key="1">
    <source>
        <dbReference type="ARBA" id="ARBA00004496"/>
    </source>
</evidence>
<reference evidence="13 14" key="1">
    <citation type="submission" date="2019-02" db="EMBL/GenBank/DDBJ databases">
        <title>Deep-cultivation of Planctomycetes and their phenomic and genomic characterization uncovers novel biology.</title>
        <authorList>
            <person name="Wiegand S."/>
            <person name="Jogler M."/>
            <person name="Boedeker C."/>
            <person name="Pinto D."/>
            <person name="Vollmers J."/>
            <person name="Rivas-Marin E."/>
            <person name="Kohn T."/>
            <person name="Peeters S.H."/>
            <person name="Heuer A."/>
            <person name="Rast P."/>
            <person name="Oberbeckmann S."/>
            <person name="Bunk B."/>
            <person name="Jeske O."/>
            <person name="Meyerdierks A."/>
            <person name="Storesund J.E."/>
            <person name="Kallscheuer N."/>
            <person name="Luecker S."/>
            <person name="Lage O.M."/>
            <person name="Pohl T."/>
            <person name="Merkel B.J."/>
            <person name="Hornburger P."/>
            <person name="Mueller R.-W."/>
            <person name="Bruemmer F."/>
            <person name="Labrenz M."/>
            <person name="Spormann A.M."/>
            <person name="Op den Camp H."/>
            <person name="Overmann J."/>
            <person name="Amann R."/>
            <person name="Jetten M.S.M."/>
            <person name="Mascher T."/>
            <person name="Medema M.H."/>
            <person name="Devos D.P."/>
            <person name="Kaster A.-K."/>
            <person name="Ovreas L."/>
            <person name="Rohde M."/>
            <person name="Galperin M.Y."/>
            <person name="Jogler C."/>
        </authorList>
    </citation>
    <scope>NUCLEOTIDE SEQUENCE [LARGE SCALE GENOMIC DNA]</scope>
    <source>
        <strain evidence="13 14">Pan241w</strain>
    </source>
</reference>
<evidence type="ECO:0000256" key="6">
    <source>
        <dbReference type="ARBA" id="ARBA00022679"/>
    </source>
</evidence>
<comment type="function">
    <text evidence="8 10">Specifically methylates the N3 position of the uracil ring of uridine 1498 (m3U1498) in 16S rRNA. Acts on the fully assembled 30S ribosomal subunit.</text>
</comment>
<dbReference type="InterPro" id="IPR015947">
    <property type="entry name" value="PUA-like_sf"/>
</dbReference>
<dbReference type="Gene3D" id="3.40.1280.10">
    <property type="match status" value="1"/>
</dbReference>
<dbReference type="PANTHER" id="PTHR30027">
    <property type="entry name" value="RIBOSOMAL RNA SMALL SUBUNIT METHYLTRANSFERASE E"/>
    <property type="match status" value="1"/>
</dbReference>
<accession>A0A517R927</accession>
<organism evidence="13 14">
    <name type="scientific">Gimesia alba</name>
    <dbReference type="NCBI Taxonomy" id="2527973"/>
    <lineage>
        <taxon>Bacteria</taxon>
        <taxon>Pseudomonadati</taxon>
        <taxon>Planctomycetota</taxon>
        <taxon>Planctomycetia</taxon>
        <taxon>Planctomycetales</taxon>
        <taxon>Planctomycetaceae</taxon>
        <taxon>Gimesia</taxon>
    </lineage>
</organism>
<dbReference type="Pfam" id="PF20260">
    <property type="entry name" value="PUA_4"/>
    <property type="match status" value="1"/>
</dbReference>
<dbReference type="RefSeq" id="WP_145210256.1">
    <property type="nucleotide sequence ID" value="NZ_CP036269.1"/>
</dbReference>
<keyword evidence="5 10" id="KW-0489">Methyltransferase</keyword>
<comment type="subcellular location">
    <subcellularLocation>
        <location evidence="1 10">Cytoplasm</location>
    </subcellularLocation>
</comment>
<comment type="catalytic activity">
    <reaction evidence="9 10">
        <text>uridine(1498) in 16S rRNA + S-adenosyl-L-methionine = N(3)-methyluridine(1498) in 16S rRNA + S-adenosyl-L-homocysteine + H(+)</text>
        <dbReference type="Rhea" id="RHEA:42920"/>
        <dbReference type="Rhea" id="RHEA-COMP:10283"/>
        <dbReference type="Rhea" id="RHEA-COMP:10284"/>
        <dbReference type="ChEBI" id="CHEBI:15378"/>
        <dbReference type="ChEBI" id="CHEBI:57856"/>
        <dbReference type="ChEBI" id="CHEBI:59789"/>
        <dbReference type="ChEBI" id="CHEBI:65315"/>
        <dbReference type="ChEBI" id="CHEBI:74502"/>
        <dbReference type="EC" id="2.1.1.193"/>
    </reaction>
</comment>
<dbReference type="GO" id="GO:0070042">
    <property type="term" value="F:rRNA (uridine-N3-)-methyltransferase activity"/>
    <property type="evidence" value="ECO:0007669"/>
    <property type="project" value="TreeGrafter"/>
</dbReference>
<dbReference type="InterPro" id="IPR046887">
    <property type="entry name" value="RsmE_PUA-like"/>
</dbReference>
<dbReference type="GO" id="GO:0070475">
    <property type="term" value="P:rRNA base methylation"/>
    <property type="evidence" value="ECO:0007669"/>
    <property type="project" value="TreeGrafter"/>
</dbReference>
<dbReference type="InterPro" id="IPR029026">
    <property type="entry name" value="tRNA_m1G_MTases_N"/>
</dbReference>
<keyword evidence="3 10" id="KW-0963">Cytoplasm</keyword>
<dbReference type="CDD" id="cd18084">
    <property type="entry name" value="RsmE-like"/>
    <property type="match status" value="1"/>
</dbReference>
<evidence type="ECO:0000256" key="3">
    <source>
        <dbReference type="ARBA" id="ARBA00022490"/>
    </source>
</evidence>
<dbReference type="InterPro" id="IPR029028">
    <property type="entry name" value="Alpha/beta_knot_MTases"/>
</dbReference>
<evidence type="ECO:0000313" key="14">
    <source>
        <dbReference type="Proteomes" id="UP000317171"/>
    </source>
</evidence>
<gene>
    <name evidence="13" type="primary">rsmE</name>
    <name evidence="13" type="ORF">Pan241w_04510</name>
</gene>
<dbReference type="GO" id="GO:0005737">
    <property type="term" value="C:cytoplasm"/>
    <property type="evidence" value="ECO:0007669"/>
    <property type="project" value="UniProtKB-SubCell"/>
</dbReference>
<dbReference type="AlphaFoldDB" id="A0A517R927"/>
<evidence type="ECO:0000259" key="12">
    <source>
        <dbReference type="Pfam" id="PF20260"/>
    </source>
</evidence>
<evidence type="ECO:0000256" key="7">
    <source>
        <dbReference type="ARBA" id="ARBA00022691"/>
    </source>
</evidence>
<feature type="domain" description="Ribosomal RNA small subunit methyltransferase E methyltransferase" evidence="11">
    <location>
        <begin position="74"/>
        <end position="234"/>
    </location>
</feature>
<dbReference type="InterPro" id="IPR006700">
    <property type="entry name" value="RsmE"/>
</dbReference>
<comment type="similarity">
    <text evidence="2 10">Belongs to the RNA methyltransferase RsmE family.</text>
</comment>
<dbReference type="InterPro" id="IPR046886">
    <property type="entry name" value="RsmE_MTase_dom"/>
</dbReference>
<keyword evidence="6 10" id="KW-0808">Transferase</keyword>
<dbReference type="EC" id="2.1.1.193" evidence="10"/>
<evidence type="ECO:0000256" key="9">
    <source>
        <dbReference type="ARBA" id="ARBA00047944"/>
    </source>
</evidence>
<name>A0A517R927_9PLAN</name>
<dbReference type="PIRSF" id="PIRSF015601">
    <property type="entry name" value="MTase_slr0722"/>
    <property type="match status" value="1"/>
</dbReference>
<evidence type="ECO:0000256" key="5">
    <source>
        <dbReference type="ARBA" id="ARBA00022603"/>
    </source>
</evidence>
<keyword evidence="7 10" id="KW-0949">S-adenosyl-L-methionine</keyword>
<protein>
    <recommendedName>
        <fullName evidence="10">Ribosomal RNA small subunit methyltransferase E</fullName>
        <ecNumber evidence="10">2.1.1.193</ecNumber>
    </recommendedName>
</protein>
<dbReference type="SUPFAM" id="SSF88697">
    <property type="entry name" value="PUA domain-like"/>
    <property type="match status" value="1"/>
</dbReference>
<dbReference type="SUPFAM" id="SSF75217">
    <property type="entry name" value="alpha/beta knot"/>
    <property type="match status" value="1"/>
</dbReference>